<protein>
    <submittedName>
        <fullName evidence="1">Uncharacterized protein</fullName>
    </submittedName>
</protein>
<dbReference type="Proteomes" id="UP000275436">
    <property type="component" value="Unassembled WGS sequence"/>
</dbReference>
<dbReference type="EMBL" id="QKOD01000020">
    <property type="protein sequence ID" value="RNJ41378.1"/>
    <property type="molecule type" value="Genomic_DNA"/>
</dbReference>
<accession>A0A3M9X1I7</accession>
<proteinExistence type="predicted"/>
<reference evidence="1 2" key="1">
    <citation type="journal article" date="2018" name="Mol. Plant Microbe Interact.">
        <title>Taxonomically Different Co-Microsymbionts of a Relict Legume, Oxytropis popoviana, Have Complementary Sets of Symbiotic Genes and Together Increase the Efficiency of Plant Nodulation.</title>
        <authorList>
            <person name="Safronova V."/>
            <person name="Belimov A."/>
            <person name="Sazanova A."/>
            <person name="Chirak E."/>
            <person name="Verkhozina A."/>
            <person name="Kuznetsova I."/>
            <person name="Andronov E."/>
            <person name="Puhalsky J."/>
            <person name="Tikhonovich I."/>
        </authorList>
    </citation>
    <scope>NUCLEOTIDE SEQUENCE [LARGE SCALE GENOMIC DNA]</scope>
    <source>
        <strain evidence="1 2">Opo-235</strain>
    </source>
</reference>
<organism evidence="1 2">
    <name type="scientific">Mesorhizobium japonicum</name>
    <dbReference type="NCBI Taxonomy" id="2066070"/>
    <lineage>
        <taxon>Bacteria</taxon>
        <taxon>Pseudomonadati</taxon>
        <taxon>Pseudomonadota</taxon>
        <taxon>Alphaproteobacteria</taxon>
        <taxon>Hyphomicrobiales</taxon>
        <taxon>Phyllobacteriaceae</taxon>
        <taxon>Mesorhizobium</taxon>
    </lineage>
</organism>
<sequence length="100" mass="11146">MDDKYANAREHFFAAVRALAASADAIQTRLSDANGNILHVTINEFAGDRELKFKFARILDLLAIDQDDMEAVAAETAAHMTDFEAVKVADLICDFYYELT</sequence>
<name>A0A3M9X1I7_9HYPH</name>
<evidence type="ECO:0000313" key="1">
    <source>
        <dbReference type="EMBL" id="RNJ41378.1"/>
    </source>
</evidence>
<gene>
    <name evidence="1" type="ORF">DNR46_34095</name>
</gene>
<dbReference type="AlphaFoldDB" id="A0A3M9X1I7"/>
<dbReference type="RefSeq" id="WP_123170356.1">
    <property type="nucleotide sequence ID" value="NZ_QKOD01000020.1"/>
</dbReference>
<evidence type="ECO:0000313" key="2">
    <source>
        <dbReference type="Proteomes" id="UP000275436"/>
    </source>
</evidence>
<comment type="caution">
    <text evidence="1">The sequence shown here is derived from an EMBL/GenBank/DDBJ whole genome shotgun (WGS) entry which is preliminary data.</text>
</comment>